<gene>
    <name evidence="3" type="ORF">DN068_20420</name>
</gene>
<accession>A0A2W2A6X7</accession>
<keyword evidence="1" id="KW-0732">Signal</keyword>
<dbReference type="InterPro" id="IPR001304">
    <property type="entry name" value="C-type_lectin-like"/>
</dbReference>
<feature type="signal peptide" evidence="1">
    <location>
        <begin position="1"/>
        <end position="23"/>
    </location>
</feature>
<feature type="domain" description="C-type lectin" evidence="2">
    <location>
        <begin position="139"/>
        <end position="305"/>
    </location>
</feature>
<protein>
    <recommendedName>
        <fullName evidence="2">C-type lectin domain-containing protein</fullName>
    </recommendedName>
</protein>
<reference evidence="3 4" key="1">
    <citation type="submission" date="2018-06" db="EMBL/GenBank/DDBJ databases">
        <title>Mucibacter soli gen. nov., sp. nov., a new member of the family Chitinophagaceae producing mucin.</title>
        <authorList>
            <person name="Kim M.-K."/>
            <person name="Park S."/>
            <person name="Kim T.-S."/>
            <person name="Joung Y."/>
            <person name="Han J.-H."/>
            <person name="Kim S.B."/>
        </authorList>
    </citation>
    <scope>NUCLEOTIDE SEQUENCE [LARGE SCALE GENOMIC DNA]</scope>
    <source>
        <strain evidence="3 4">R1-15</strain>
    </source>
</reference>
<dbReference type="NCBIfam" id="TIGR04183">
    <property type="entry name" value="Por_Secre_tail"/>
    <property type="match status" value="1"/>
</dbReference>
<dbReference type="InterPro" id="IPR016187">
    <property type="entry name" value="CTDL_fold"/>
</dbReference>
<dbReference type="Gene3D" id="3.10.100.10">
    <property type="entry name" value="Mannose-Binding Protein A, subunit A"/>
    <property type="match status" value="1"/>
</dbReference>
<evidence type="ECO:0000259" key="2">
    <source>
        <dbReference type="PROSITE" id="PS50041"/>
    </source>
</evidence>
<keyword evidence="4" id="KW-1185">Reference proteome</keyword>
<dbReference type="Proteomes" id="UP000248745">
    <property type="component" value="Unassembled WGS sequence"/>
</dbReference>
<dbReference type="AlphaFoldDB" id="A0A2W2A6X7"/>
<dbReference type="InterPro" id="IPR026444">
    <property type="entry name" value="Secre_tail"/>
</dbReference>
<evidence type="ECO:0000256" key="1">
    <source>
        <dbReference type="SAM" id="SignalP"/>
    </source>
</evidence>
<dbReference type="Gene3D" id="2.60.40.10">
    <property type="entry name" value="Immunoglobulins"/>
    <property type="match status" value="1"/>
</dbReference>
<name>A0A2W2A6X7_9BACT</name>
<evidence type="ECO:0000313" key="4">
    <source>
        <dbReference type="Proteomes" id="UP000248745"/>
    </source>
</evidence>
<dbReference type="Pfam" id="PF18962">
    <property type="entry name" value="Por_Secre_tail"/>
    <property type="match status" value="1"/>
</dbReference>
<dbReference type="OrthoDB" id="680568at2"/>
<dbReference type="PROSITE" id="PS50041">
    <property type="entry name" value="C_TYPE_LECTIN_2"/>
    <property type="match status" value="1"/>
</dbReference>
<dbReference type="RefSeq" id="WP_111000799.1">
    <property type="nucleotide sequence ID" value="NZ_QKTW01000027.1"/>
</dbReference>
<sequence>MTQVFTKLIAAAALATATFAANAQSATAPIKGNATALQVAASATTAYKVDTTIALDASTTYTGATVSITGFQSGDVLGYTAINGITGSYNATTGVLTFSGSSAAINYQNILRSVTLTSAATSGSKSVAFTIGSALTFSGNGHYYQYVAGAKTWGAAKYSADTMRLYGMHGYLATATSQAENDFIKAKLQADAWMGASDDVAQINAATGTATYNNQNGSEANWYWVTGPEKGTFVSSTDYGKHQNFYNYGTVAPVAQGNSFMNWNTNQPDNYQGGNTKGENSGAISATNGKWSDMDSSNTLGFVVEFGGMTGDPSVSLTFTRTVQYSVAMGNTAKPLGLTWVSFTASAVNENTELTWATADEKNTATFEIEHSTDGASFENIGTIAAKGTGNNTYEFTDNNTANGANYYRLKQVDNDGSFQYSKVIKLNIGKEVAAASVNFYPNPAKDVLNIATTGNVTVAIFNMNGVNVATQEVNGNGQIATSNLTEGMYICRVANTNGVLQTSKIQIIK</sequence>
<evidence type="ECO:0000313" key="3">
    <source>
        <dbReference type="EMBL" id="PZF71065.1"/>
    </source>
</evidence>
<organism evidence="3 4">
    <name type="scientific">Taibaiella soli</name>
    <dbReference type="NCBI Taxonomy" id="1649169"/>
    <lineage>
        <taxon>Bacteria</taxon>
        <taxon>Pseudomonadati</taxon>
        <taxon>Bacteroidota</taxon>
        <taxon>Chitinophagia</taxon>
        <taxon>Chitinophagales</taxon>
        <taxon>Chitinophagaceae</taxon>
        <taxon>Taibaiella</taxon>
    </lineage>
</organism>
<comment type="caution">
    <text evidence="3">The sequence shown here is derived from an EMBL/GenBank/DDBJ whole genome shotgun (WGS) entry which is preliminary data.</text>
</comment>
<dbReference type="InterPro" id="IPR013783">
    <property type="entry name" value="Ig-like_fold"/>
</dbReference>
<dbReference type="InterPro" id="IPR016186">
    <property type="entry name" value="C-type_lectin-like/link_sf"/>
</dbReference>
<dbReference type="EMBL" id="QKTW01000027">
    <property type="protein sequence ID" value="PZF71065.1"/>
    <property type="molecule type" value="Genomic_DNA"/>
</dbReference>
<proteinExistence type="predicted"/>
<feature type="chain" id="PRO_5015838821" description="C-type lectin domain-containing protein" evidence="1">
    <location>
        <begin position="24"/>
        <end position="510"/>
    </location>
</feature>
<dbReference type="SUPFAM" id="SSF56436">
    <property type="entry name" value="C-type lectin-like"/>
    <property type="match status" value="1"/>
</dbReference>